<feature type="chain" id="PRO_5016413067" evidence="8">
    <location>
        <begin position="26"/>
        <end position="443"/>
    </location>
</feature>
<dbReference type="Pfam" id="PF02321">
    <property type="entry name" value="OEP"/>
    <property type="match status" value="2"/>
</dbReference>
<dbReference type="Gene3D" id="1.20.1600.10">
    <property type="entry name" value="Outer membrane efflux proteins (OEP)"/>
    <property type="match status" value="1"/>
</dbReference>
<keyword evidence="8" id="KW-0732">Signal</keyword>
<keyword evidence="4" id="KW-1134">Transmembrane beta strand</keyword>
<dbReference type="InterPro" id="IPR051906">
    <property type="entry name" value="TolC-like"/>
</dbReference>
<proteinExistence type="inferred from homology"/>
<evidence type="ECO:0000313" key="9">
    <source>
        <dbReference type="EMBL" id="RAI77536.1"/>
    </source>
</evidence>
<dbReference type="AlphaFoldDB" id="A0A327NU64"/>
<keyword evidence="3" id="KW-0813">Transport</keyword>
<dbReference type="EMBL" id="QLII01000001">
    <property type="protein sequence ID" value="RAI77536.1"/>
    <property type="molecule type" value="Genomic_DNA"/>
</dbReference>
<keyword evidence="6" id="KW-0472">Membrane</keyword>
<evidence type="ECO:0000256" key="3">
    <source>
        <dbReference type="ARBA" id="ARBA00022448"/>
    </source>
</evidence>
<dbReference type="SUPFAM" id="SSF56954">
    <property type="entry name" value="Outer membrane efflux proteins (OEP)"/>
    <property type="match status" value="1"/>
</dbReference>
<dbReference type="GO" id="GO:1990281">
    <property type="term" value="C:efflux pump complex"/>
    <property type="evidence" value="ECO:0007669"/>
    <property type="project" value="TreeGrafter"/>
</dbReference>
<keyword evidence="10" id="KW-1185">Reference proteome</keyword>
<dbReference type="Proteomes" id="UP000249016">
    <property type="component" value="Unassembled WGS sequence"/>
</dbReference>
<evidence type="ECO:0000313" key="10">
    <source>
        <dbReference type="Proteomes" id="UP000249016"/>
    </source>
</evidence>
<dbReference type="PANTHER" id="PTHR30026">
    <property type="entry name" value="OUTER MEMBRANE PROTEIN TOLC"/>
    <property type="match status" value="1"/>
</dbReference>
<name>A0A327NU64_9BACT</name>
<dbReference type="GO" id="GO:0015562">
    <property type="term" value="F:efflux transmembrane transporter activity"/>
    <property type="evidence" value="ECO:0007669"/>
    <property type="project" value="InterPro"/>
</dbReference>
<dbReference type="InterPro" id="IPR003423">
    <property type="entry name" value="OMP_efflux"/>
</dbReference>
<evidence type="ECO:0000256" key="2">
    <source>
        <dbReference type="ARBA" id="ARBA00007613"/>
    </source>
</evidence>
<evidence type="ECO:0000256" key="6">
    <source>
        <dbReference type="ARBA" id="ARBA00023136"/>
    </source>
</evidence>
<evidence type="ECO:0000256" key="1">
    <source>
        <dbReference type="ARBA" id="ARBA00004442"/>
    </source>
</evidence>
<organism evidence="9 10">
    <name type="scientific">Spirosoma telluris</name>
    <dbReference type="NCBI Taxonomy" id="2183553"/>
    <lineage>
        <taxon>Bacteria</taxon>
        <taxon>Pseudomonadati</taxon>
        <taxon>Bacteroidota</taxon>
        <taxon>Cytophagia</taxon>
        <taxon>Cytophagales</taxon>
        <taxon>Cytophagaceae</taxon>
        <taxon>Spirosoma</taxon>
    </lineage>
</organism>
<evidence type="ECO:0000256" key="4">
    <source>
        <dbReference type="ARBA" id="ARBA00022452"/>
    </source>
</evidence>
<keyword evidence="5" id="KW-0812">Transmembrane</keyword>
<protein>
    <submittedName>
        <fullName evidence="9">TolC family protein</fullName>
    </submittedName>
</protein>
<dbReference type="GO" id="GO:0009279">
    <property type="term" value="C:cell outer membrane"/>
    <property type="evidence" value="ECO:0007669"/>
    <property type="project" value="UniProtKB-SubCell"/>
</dbReference>
<comment type="similarity">
    <text evidence="2">Belongs to the outer membrane factor (OMF) (TC 1.B.17) family.</text>
</comment>
<dbReference type="GO" id="GO:0015288">
    <property type="term" value="F:porin activity"/>
    <property type="evidence" value="ECO:0007669"/>
    <property type="project" value="TreeGrafter"/>
</dbReference>
<dbReference type="PANTHER" id="PTHR30026:SF21">
    <property type="entry name" value="SLR1270 PROTEIN"/>
    <property type="match status" value="1"/>
</dbReference>
<sequence length="443" mass="49698">MTIYHIMKKTAIALLWTVTSYAAFAQDEAKTLTLDEALTVSQMANKSIQMAELDRSKSQADYRQTNAMFLPQVGISYTAMATNNPLNAFGFKLQQQSITQNDFNPDLLNKPYSTGNFYTKASIQQPLVNVDAYYMRKSAGIQTKVYDQMAVRTRQHVTFEVTKAYLQLQLAYRLVSVQEKALATANALLRFTSHRFTQGLVQKSDVLNMQVYVNTMESQLADAKSNIQNASDFLSLLMNKPTGTIYQVPEAANSVTATEFTGTISPNRADFKALATSIEAAETKTLAGKYSRLPRLNAVGDVYLNDKRVAGFGSGSYLLGLQLSWDVFNGNKTKFALKSQAFANSKMKVQLDDIMAQNQLAYTKAMRDLENTKFKRHQQESAISQAEEVLRLTENRYRQGLETTTQLLTAQTQLAQQKLVYEQVTYDQNNLLAYLQFLTAPSN</sequence>
<keyword evidence="7" id="KW-0998">Cell outer membrane</keyword>
<evidence type="ECO:0000256" key="8">
    <source>
        <dbReference type="SAM" id="SignalP"/>
    </source>
</evidence>
<reference evidence="9 10" key="1">
    <citation type="submission" date="2018-06" db="EMBL/GenBank/DDBJ databases">
        <title>Spirosoma sp. HMF3257 Genome sequencing and assembly.</title>
        <authorList>
            <person name="Kang H."/>
            <person name="Cha I."/>
            <person name="Kim H."/>
            <person name="Kang J."/>
            <person name="Joh K."/>
        </authorList>
    </citation>
    <scope>NUCLEOTIDE SEQUENCE [LARGE SCALE GENOMIC DNA]</scope>
    <source>
        <strain evidence="9 10">HMF3257</strain>
    </source>
</reference>
<evidence type="ECO:0000256" key="5">
    <source>
        <dbReference type="ARBA" id="ARBA00022692"/>
    </source>
</evidence>
<accession>A0A327NU64</accession>
<evidence type="ECO:0000256" key="7">
    <source>
        <dbReference type="ARBA" id="ARBA00023237"/>
    </source>
</evidence>
<gene>
    <name evidence="9" type="ORF">HMF3257_31345</name>
</gene>
<comment type="caution">
    <text evidence="9">The sequence shown here is derived from an EMBL/GenBank/DDBJ whole genome shotgun (WGS) entry which is preliminary data.</text>
</comment>
<feature type="signal peptide" evidence="8">
    <location>
        <begin position="1"/>
        <end position="25"/>
    </location>
</feature>
<comment type="subcellular location">
    <subcellularLocation>
        <location evidence="1">Cell outer membrane</location>
    </subcellularLocation>
</comment>